<evidence type="ECO:0000313" key="3">
    <source>
        <dbReference type="EMBL" id="KXB36336.1"/>
    </source>
</evidence>
<gene>
    <name evidence="3" type="ORF">HMPREF3187_00845</name>
</gene>
<feature type="transmembrane region" description="Helical" evidence="1">
    <location>
        <begin position="43"/>
        <end position="60"/>
    </location>
</feature>
<keyword evidence="1" id="KW-1133">Transmembrane helix</keyword>
<dbReference type="EMBL" id="LSCQ01000043">
    <property type="protein sequence ID" value="KXB36336.1"/>
    <property type="molecule type" value="Genomic_DNA"/>
</dbReference>
<dbReference type="Pfam" id="PF14018">
    <property type="entry name" value="DUF4234"/>
    <property type="match status" value="1"/>
</dbReference>
<dbReference type="PATRIC" id="fig|87541.4.peg.837"/>
<proteinExistence type="predicted"/>
<dbReference type="Proteomes" id="UP000070422">
    <property type="component" value="Unassembled WGS sequence"/>
</dbReference>
<name>A0A133XZE4_9LACT</name>
<protein>
    <recommendedName>
        <fullName evidence="2">DUF4234 domain-containing protein</fullName>
    </recommendedName>
</protein>
<dbReference type="RefSeq" id="WP_060936780.1">
    <property type="nucleotide sequence ID" value="NZ_JASOZP010000014.1"/>
</dbReference>
<dbReference type="STRING" id="87541.AWM71_00760"/>
<dbReference type="OrthoDB" id="192868at2"/>
<dbReference type="AlphaFoldDB" id="A0A133XZE4"/>
<evidence type="ECO:0000259" key="2">
    <source>
        <dbReference type="Pfam" id="PF14018"/>
    </source>
</evidence>
<feature type="transmembrane region" description="Helical" evidence="1">
    <location>
        <begin position="267"/>
        <end position="288"/>
    </location>
</feature>
<evidence type="ECO:0000313" key="4">
    <source>
        <dbReference type="Proteomes" id="UP000070422"/>
    </source>
</evidence>
<feature type="domain" description="DUF4234" evidence="2">
    <location>
        <begin position="181"/>
        <end position="250"/>
    </location>
</feature>
<feature type="transmembrane region" description="Helical" evidence="1">
    <location>
        <begin position="223"/>
        <end position="246"/>
    </location>
</feature>
<dbReference type="InterPro" id="IPR025328">
    <property type="entry name" value="DUF4234"/>
</dbReference>
<keyword evidence="1" id="KW-0472">Membrane</keyword>
<accession>A0A133XZE4</accession>
<evidence type="ECO:0000256" key="1">
    <source>
        <dbReference type="SAM" id="Phobius"/>
    </source>
</evidence>
<organism evidence="3 4">
    <name type="scientific">Aerococcus christensenii</name>
    <dbReference type="NCBI Taxonomy" id="87541"/>
    <lineage>
        <taxon>Bacteria</taxon>
        <taxon>Bacillati</taxon>
        <taxon>Bacillota</taxon>
        <taxon>Bacilli</taxon>
        <taxon>Lactobacillales</taxon>
        <taxon>Aerococcaceae</taxon>
        <taxon>Aerococcus</taxon>
    </lineage>
</organism>
<keyword evidence="1" id="KW-0812">Transmembrane</keyword>
<feature type="transmembrane region" description="Helical" evidence="1">
    <location>
        <begin position="183"/>
        <end position="203"/>
    </location>
</feature>
<reference evidence="3 4" key="1">
    <citation type="submission" date="2016-01" db="EMBL/GenBank/DDBJ databases">
        <authorList>
            <person name="Oliw E.H."/>
        </authorList>
    </citation>
    <scope>NUCLEOTIDE SEQUENCE [LARGE SCALE GENOMIC DNA]</scope>
    <source>
        <strain evidence="3 4">KA00635</strain>
    </source>
</reference>
<sequence length="311" mass="35807">MFYLIQAIILALLTIITFVMTLLLGVVLFCIYRRWNQGKNKELFNGLLITTLGILLVAVLKKLILHIFRFSYFPYEVYLLRYLSLPILAILITVILFGLAQTAHDDLYESNYFNRLSQKEVLQAEFQSTINVYMKEIQNLTHNYFNPHNEKQYTRTRPSYNKPSGVAFAPGSTPAYLNDHRSFFVYLLLSILTLGVYNFFYVYEMARSANIACAGDGEHTTGLLSFILLNLITCGFYNFYWQYALANRLSSNGPRYGYPIQENGTTILLWLLFGSWICGIGLLIAIYLQIKNMNIICAGYNQAVANHYQQQ</sequence>
<feature type="transmembrane region" description="Helical" evidence="1">
    <location>
        <begin position="80"/>
        <end position="100"/>
    </location>
</feature>
<feature type="transmembrane region" description="Helical" evidence="1">
    <location>
        <begin position="6"/>
        <end position="31"/>
    </location>
</feature>
<comment type="caution">
    <text evidence="3">The sequence shown here is derived from an EMBL/GenBank/DDBJ whole genome shotgun (WGS) entry which is preliminary data.</text>
</comment>